<dbReference type="SUPFAM" id="SSF56349">
    <property type="entry name" value="DNA breaking-rejoining enzymes"/>
    <property type="match status" value="1"/>
</dbReference>
<dbReference type="InterPro" id="IPR013762">
    <property type="entry name" value="Integrase-like_cat_sf"/>
</dbReference>
<dbReference type="GO" id="GO:0003677">
    <property type="term" value="F:DNA binding"/>
    <property type="evidence" value="ECO:0007669"/>
    <property type="project" value="InterPro"/>
</dbReference>
<gene>
    <name evidence="2" type="ORF">LMG28614_04106</name>
</gene>
<dbReference type="Proteomes" id="UP000494365">
    <property type="component" value="Unassembled WGS sequence"/>
</dbReference>
<dbReference type="AlphaFoldDB" id="A0A6S7BCA4"/>
<name>A0A6S7BCA4_9BURK</name>
<reference evidence="2 3" key="1">
    <citation type="submission" date="2020-04" db="EMBL/GenBank/DDBJ databases">
        <authorList>
            <person name="De Canck E."/>
        </authorList>
    </citation>
    <scope>NUCLEOTIDE SEQUENCE [LARGE SCALE GENOMIC DNA]</scope>
    <source>
        <strain evidence="2 3">LMG 28614</strain>
    </source>
</reference>
<dbReference type="Gene3D" id="1.10.443.10">
    <property type="entry name" value="Intergrase catalytic core"/>
    <property type="match status" value="1"/>
</dbReference>
<proteinExistence type="predicted"/>
<keyword evidence="3" id="KW-1185">Reference proteome</keyword>
<dbReference type="GO" id="GO:0015074">
    <property type="term" value="P:DNA integration"/>
    <property type="evidence" value="ECO:0007669"/>
    <property type="project" value="InterPro"/>
</dbReference>
<organism evidence="2 3">
    <name type="scientific">Paraburkholderia ultramafica</name>
    <dbReference type="NCBI Taxonomy" id="1544867"/>
    <lineage>
        <taxon>Bacteria</taxon>
        <taxon>Pseudomonadati</taxon>
        <taxon>Pseudomonadota</taxon>
        <taxon>Betaproteobacteria</taxon>
        <taxon>Burkholderiales</taxon>
        <taxon>Burkholderiaceae</taxon>
        <taxon>Paraburkholderia</taxon>
    </lineage>
</organism>
<dbReference type="RefSeq" id="WP_175151256.1">
    <property type="nucleotide sequence ID" value="NZ_CADIKK010000019.1"/>
</dbReference>
<dbReference type="EMBL" id="CADIKK010000019">
    <property type="protein sequence ID" value="CAB3795175.1"/>
    <property type="molecule type" value="Genomic_DNA"/>
</dbReference>
<sequence length="681" mass="77789">MSNALPKELSFINLFRLSEHTLEHASWRISDFVADVWECLFGTTRTTIDFRKALDDGSLLTDSKNRELLDSIKRFLCLQTHPALTGSAVLAPTTARMRIALAIATLDYFLLRSDEFQIAKHGFRLVTANDVMGLIAVIASHRSPVRSIYEPQSRILSYLSQVQVSAFDLAQLQRTTPDLFELAEDEQLSLPRDQILVARAWLKLHDCYQPGTSGAVTEYRYRVVRGRVLSEAIGRHVLNDFHFENLQLPGLDVAPSQWFAREMSAVPANNLDEDERPSREYINQYIAVVRSMRVAQQNGVSLFSEQALTALETAPILLKDRTKERARFTTLPFSLANDLLSNSIEFYLEYAEPIVDYYLTLARMGGNIHAMAAPIPSKLAALGVVRWRSNAITADEFFGQLRRGECLFNMLEVLYGAIAVLVNTLMARRVSELEDLRADSIVEEHGAYFLAFNLRKANVLEHRKRTLRPLPTIAAEALKLLARLSQTMRDLGHQNDGKLFSIPYSAWQRKPPHFGACQPDFTRFFDRFCDYFQTGQDERGRRYYVRAHQLRRNFAMLFFWQGSFGGVEVLRYFLGHHKAQMIYRYVTQAVPGKILRRVMASVAKDLIKAEHPAIEELAALICERYGISLNDLHILPERDVVDYVEDLIKSGEAEVKPEFFRGPKGQEYRIVYRVMKHPAEA</sequence>
<evidence type="ECO:0000313" key="2">
    <source>
        <dbReference type="EMBL" id="CAB3795175.1"/>
    </source>
</evidence>
<dbReference type="InterPro" id="IPR011010">
    <property type="entry name" value="DNA_brk_join_enz"/>
</dbReference>
<keyword evidence="1" id="KW-0233">DNA recombination</keyword>
<accession>A0A6S7BCA4</accession>
<evidence type="ECO:0000313" key="3">
    <source>
        <dbReference type="Proteomes" id="UP000494365"/>
    </source>
</evidence>
<protein>
    <submittedName>
        <fullName evidence="2">Uncharacterized protein</fullName>
    </submittedName>
</protein>
<dbReference type="GO" id="GO:0006310">
    <property type="term" value="P:DNA recombination"/>
    <property type="evidence" value="ECO:0007669"/>
    <property type="project" value="UniProtKB-KW"/>
</dbReference>
<evidence type="ECO:0000256" key="1">
    <source>
        <dbReference type="ARBA" id="ARBA00023172"/>
    </source>
</evidence>